<dbReference type="Pfam" id="PF03129">
    <property type="entry name" value="HGTP_anticodon"/>
    <property type="match status" value="1"/>
</dbReference>
<evidence type="ECO:0000256" key="11">
    <source>
        <dbReference type="ARBA" id="ARBA00030057"/>
    </source>
</evidence>
<dbReference type="InterPro" id="IPR009068">
    <property type="entry name" value="uS15_NS1_RNA-bd_sf"/>
</dbReference>
<evidence type="ECO:0000256" key="10">
    <source>
        <dbReference type="ARBA" id="ARBA00023146"/>
    </source>
</evidence>
<proteinExistence type="inferred from homology"/>
<keyword evidence="10" id="KW-0030">Aminoacyl-tRNA synthetase</keyword>
<keyword evidence="6" id="KW-0808">Transferase</keyword>
<dbReference type="Gene3D" id="3.30.720.200">
    <property type="match status" value="1"/>
</dbReference>
<dbReference type="Gene3D" id="3.40.50.800">
    <property type="entry name" value="Anticodon-binding domain"/>
    <property type="match status" value="1"/>
</dbReference>
<accession>A0A6P4B7S3</accession>
<dbReference type="PANTHER" id="PTHR10745:SF0">
    <property type="entry name" value="GLYCINE--TRNA LIGASE"/>
    <property type="match status" value="1"/>
</dbReference>
<name>A0A6P4B7S3_ZIZJJ</name>
<dbReference type="InterPro" id="IPR027031">
    <property type="entry name" value="Gly-tRNA_synthase/POLG2"/>
</dbReference>
<dbReference type="FunCoup" id="A0A6P4B7S3">
    <property type="interactions" value="3335"/>
</dbReference>
<keyword evidence="9" id="KW-0648">Protein biosynthesis</keyword>
<dbReference type="InterPro" id="IPR045864">
    <property type="entry name" value="aa-tRNA-synth_II/BPL/LPL"/>
</dbReference>
<dbReference type="Pfam" id="PF00587">
    <property type="entry name" value="tRNA-synt_2b"/>
    <property type="match status" value="1"/>
</dbReference>
<dbReference type="CDD" id="cd00774">
    <property type="entry name" value="GlyRS-like_core"/>
    <property type="match status" value="1"/>
</dbReference>
<evidence type="ECO:0000256" key="5">
    <source>
        <dbReference type="ARBA" id="ARBA00022598"/>
    </source>
</evidence>
<dbReference type="GO" id="GO:0070150">
    <property type="term" value="P:mitochondrial glycyl-tRNA aminoacylation"/>
    <property type="evidence" value="ECO:0007669"/>
    <property type="project" value="TreeGrafter"/>
</dbReference>
<dbReference type="InterPro" id="IPR033731">
    <property type="entry name" value="GlyRS-like_core"/>
</dbReference>
<evidence type="ECO:0000256" key="1">
    <source>
        <dbReference type="ARBA" id="ARBA00004496"/>
    </source>
</evidence>
<dbReference type="InParanoid" id="A0A6P4B7S3"/>
<dbReference type="GO" id="GO:0016740">
    <property type="term" value="F:transferase activity"/>
    <property type="evidence" value="ECO:0007669"/>
    <property type="project" value="UniProtKB-KW"/>
</dbReference>
<dbReference type="PROSITE" id="PS00762">
    <property type="entry name" value="WHEP_TRS_1"/>
    <property type="match status" value="1"/>
</dbReference>
<keyword evidence="8" id="KW-0067">ATP-binding</keyword>
<dbReference type="SUPFAM" id="SSF52954">
    <property type="entry name" value="Class II aaRS ABD-related"/>
    <property type="match status" value="1"/>
</dbReference>
<evidence type="ECO:0000256" key="7">
    <source>
        <dbReference type="ARBA" id="ARBA00022741"/>
    </source>
</evidence>
<dbReference type="NCBIfam" id="TIGR00389">
    <property type="entry name" value="glyS_dimeric"/>
    <property type="match status" value="1"/>
</dbReference>
<evidence type="ECO:0000256" key="4">
    <source>
        <dbReference type="ARBA" id="ARBA00012829"/>
    </source>
</evidence>
<sequence>MRVLSALIASSTSTGRHLFSAHTFKSRASSLAQIFTSRQSPFMASEDSLRQALASKLAEIEAQGNNVRALKASGAAKPDIDAAIEALNGLKLERGSIEKDLQAAVSSSGDGSVNRELFRQTVVNTLERRLFYIPSFKIYRGVAGLYDYGPPGCAVKANVLAFWRQHFVLEENMLEVDCPCVTPEIVLKASGHVDKFTDLMVKDEKTGTCYRADHLIKDFCKEKLEKDLSITAEKAAEFRHVLAVLDDLSPEEMGAKIKEYGILAPDTKNPLSDPYPFNLMFQTSIGPSGLSPGYMRPETAQGIFVNFKDLYYYNGSKLPFAAAQIGQAFRNEISPRQGLLRVREFTLAEIEHFVDPEDKSHPKFSEVANLEFLMFPREEQMSGQSAKRIPLGEAVAKGIVNNQTLGYFIGRVYLFLTRLGINSDRLRFRQHLANEMAHYAADCWDAEIECSYGWIECVGIADRSAYDLRAHSEKSGVALVAAEKFSEPREVEKLVIAPVKKELGLAFKGSQKNVVEALEAMNEKEALELKANLEAKGEVEFFVCTLGKNVSIKKSMVTISKEKKKEHQRVFTPSVIEPSFGIGRIIYCLYEHSYYMRPSKAGDEQLNVFRFPSLVAPIKCTVFPLVQNEQYEKVAKDISRSLTASGISHKIDITGTSIGRRYARTDELGVPFAITVDSTSSVTIRERDSKDQIRVNVEEAASVVKEVTDGLRTWADVWSTFPHHSSGSAEDDE</sequence>
<dbReference type="InterPro" id="IPR002315">
    <property type="entry name" value="tRNA-synt_gly"/>
</dbReference>
<dbReference type="Gene3D" id="3.30.40.230">
    <property type="match status" value="1"/>
</dbReference>
<keyword evidence="5 15" id="KW-0436">Ligase</keyword>
<evidence type="ECO:0000259" key="12">
    <source>
        <dbReference type="PROSITE" id="PS50862"/>
    </source>
</evidence>
<feature type="domain" description="WHEP-TRS" evidence="13">
    <location>
        <begin position="52"/>
        <end position="108"/>
    </location>
</feature>
<dbReference type="SUPFAM" id="SSF47060">
    <property type="entry name" value="S15/NS1 RNA-binding domain"/>
    <property type="match status" value="1"/>
</dbReference>
<dbReference type="CDD" id="cd00858">
    <property type="entry name" value="GlyRS_anticodon"/>
    <property type="match status" value="1"/>
</dbReference>
<dbReference type="RefSeq" id="XP_015898281.3">
    <property type="nucleotide sequence ID" value="XM_016042795.4"/>
</dbReference>
<dbReference type="KEGG" id="zju:107431797"/>
<comment type="similarity">
    <text evidence="2">Belongs to the class-II aminoacyl-tRNA synthetase family.</text>
</comment>
<dbReference type="GO" id="GO:0005524">
    <property type="term" value="F:ATP binding"/>
    <property type="evidence" value="ECO:0007669"/>
    <property type="project" value="UniProtKB-KW"/>
</dbReference>
<dbReference type="Gene3D" id="1.10.287.10">
    <property type="entry name" value="S15/NS1, RNA-binding"/>
    <property type="match status" value="1"/>
</dbReference>
<dbReference type="PROSITE" id="PS50862">
    <property type="entry name" value="AA_TRNA_LIGASE_II"/>
    <property type="match status" value="1"/>
</dbReference>
<dbReference type="SMART" id="SM00991">
    <property type="entry name" value="WHEP-TRS"/>
    <property type="match status" value="1"/>
</dbReference>
<dbReference type="GO" id="GO:0004820">
    <property type="term" value="F:glycine-tRNA ligase activity"/>
    <property type="evidence" value="ECO:0007669"/>
    <property type="project" value="UniProtKB-EC"/>
</dbReference>
<dbReference type="Proteomes" id="UP001652623">
    <property type="component" value="Chromosome 12"/>
</dbReference>
<dbReference type="PRINTS" id="PR01043">
    <property type="entry name" value="TRNASYNTHGLY"/>
</dbReference>
<evidence type="ECO:0000256" key="9">
    <source>
        <dbReference type="ARBA" id="ARBA00022917"/>
    </source>
</evidence>
<feature type="domain" description="Aminoacyl-transfer RNA synthetases class-II family profile" evidence="12">
    <location>
        <begin position="257"/>
        <end position="598"/>
    </location>
</feature>
<protein>
    <recommendedName>
        <fullName evidence="4">glycine--tRNA ligase</fullName>
        <ecNumber evidence="4">6.1.1.14</ecNumber>
    </recommendedName>
    <alternativeName>
        <fullName evidence="11">Diadenosine tetraphosphate synthetase</fullName>
    </alternativeName>
</protein>
<dbReference type="AlphaFoldDB" id="A0A6P4B7S3"/>
<evidence type="ECO:0000313" key="15">
    <source>
        <dbReference type="RefSeq" id="XP_015898281.3"/>
    </source>
</evidence>
<dbReference type="EC" id="6.1.1.14" evidence="4"/>
<keyword evidence="7" id="KW-0547">Nucleotide-binding</keyword>
<dbReference type="PANTHER" id="PTHR10745">
    <property type="entry name" value="GLYCYL-TRNA SYNTHETASE/DNA POLYMERASE SUBUNIT GAMMA-2"/>
    <property type="match status" value="1"/>
</dbReference>
<dbReference type="InterPro" id="IPR006195">
    <property type="entry name" value="aa-tRNA-synth_II"/>
</dbReference>
<evidence type="ECO:0000259" key="13">
    <source>
        <dbReference type="PROSITE" id="PS51185"/>
    </source>
</evidence>
<evidence type="ECO:0000256" key="2">
    <source>
        <dbReference type="ARBA" id="ARBA00008226"/>
    </source>
</evidence>
<dbReference type="GeneID" id="107431797"/>
<reference evidence="15" key="1">
    <citation type="submission" date="2025-08" db="UniProtKB">
        <authorList>
            <consortium name="RefSeq"/>
        </authorList>
    </citation>
    <scope>IDENTIFICATION</scope>
    <source>
        <tissue evidence="15">Seedling</tissue>
    </source>
</reference>
<dbReference type="NCBIfam" id="NF003211">
    <property type="entry name" value="PRK04173.1"/>
    <property type="match status" value="1"/>
</dbReference>
<dbReference type="InterPro" id="IPR002314">
    <property type="entry name" value="aa-tRNA-synt_IIb"/>
</dbReference>
<dbReference type="SUPFAM" id="SSF55681">
    <property type="entry name" value="Class II aaRS and biotin synthetases"/>
    <property type="match status" value="1"/>
</dbReference>
<dbReference type="Pfam" id="PF00458">
    <property type="entry name" value="WHEP-TRS"/>
    <property type="match status" value="1"/>
</dbReference>
<dbReference type="InterPro" id="IPR004154">
    <property type="entry name" value="Anticodon-bd"/>
</dbReference>
<comment type="subcellular location">
    <subcellularLocation>
        <location evidence="1">Cytoplasm</location>
    </subcellularLocation>
</comment>
<dbReference type="Gene3D" id="3.30.930.10">
    <property type="entry name" value="Bira Bifunctional Protein, Domain 2"/>
    <property type="match status" value="1"/>
</dbReference>
<evidence type="ECO:0000256" key="3">
    <source>
        <dbReference type="ARBA" id="ARBA00011738"/>
    </source>
</evidence>
<dbReference type="GO" id="GO:0005739">
    <property type="term" value="C:mitochondrion"/>
    <property type="evidence" value="ECO:0007669"/>
    <property type="project" value="TreeGrafter"/>
</dbReference>
<keyword evidence="14" id="KW-1185">Reference proteome</keyword>
<evidence type="ECO:0000256" key="8">
    <source>
        <dbReference type="ARBA" id="ARBA00022840"/>
    </source>
</evidence>
<evidence type="ECO:0000313" key="14">
    <source>
        <dbReference type="Proteomes" id="UP001652623"/>
    </source>
</evidence>
<comment type="subunit">
    <text evidence="3">Homodimer.</text>
</comment>
<dbReference type="PROSITE" id="PS51185">
    <property type="entry name" value="WHEP_TRS_2"/>
    <property type="match status" value="1"/>
</dbReference>
<dbReference type="InterPro" id="IPR036621">
    <property type="entry name" value="Anticodon-bd_dom_sf"/>
</dbReference>
<gene>
    <name evidence="15" type="primary">LOC107431797</name>
</gene>
<organism evidence="14 15">
    <name type="scientific">Ziziphus jujuba</name>
    <name type="common">Chinese jujube</name>
    <name type="synonym">Ziziphus sativa</name>
    <dbReference type="NCBI Taxonomy" id="326968"/>
    <lineage>
        <taxon>Eukaryota</taxon>
        <taxon>Viridiplantae</taxon>
        <taxon>Streptophyta</taxon>
        <taxon>Embryophyta</taxon>
        <taxon>Tracheophyta</taxon>
        <taxon>Spermatophyta</taxon>
        <taxon>Magnoliopsida</taxon>
        <taxon>eudicotyledons</taxon>
        <taxon>Gunneridae</taxon>
        <taxon>Pentapetalae</taxon>
        <taxon>rosids</taxon>
        <taxon>fabids</taxon>
        <taxon>Rosales</taxon>
        <taxon>Rhamnaceae</taxon>
        <taxon>Paliureae</taxon>
        <taxon>Ziziphus</taxon>
    </lineage>
</organism>
<dbReference type="InterPro" id="IPR000738">
    <property type="entry name" value="WHEP-TRS_dom"/>
</dbReference>
<evidence type="ECO:0000256" key="6">
    <source>
        <dbReference type="ARBA" id="ARBA00022679"/>
    </source>
</evidence>